<dbReference type="OrthoDB" id="9782977at2"/>
<dbReference type="Gene3D" id="2.40.70.10">
    <property type="entry name" value="Acid Proteases"/>
    <property type="match status" value="1"/>
</dbReference>
<dbReference type="SUPFAM" id="SSF50630">
    <property type="entry name" value="Acid proteases"/>
    <property type="match status" value="1"/>
</dbReference>
<evidence type="ECO:0000313" key="3">
    <source>
        <dbReference type="Proteomes" id="UP000245535"/>
    </source>
</evidence>
<dbReference type="Proteomes" id="UP000245535">
    <property type="component" value="Unassembled WGS sequence"/>
</dbReference>
<organism evidence="2 3">
    <name type="scientific">Sediminitomix flava</name>
    <dbReference type="NCBI Taxonomy" id="379075"/>
    <lineage>
        <taxon>Bacteria</taxon>
        <taxon>Pseudomonadati</taxon>
        <taxon>Bacteroidota</taxon>
        <taxon>Cytophagia</taxon>
        <taxon>Cytophagales</taxon>
        <taxon>Flammeovirgaceae</taxon>
        <taxon>Sediminitomix</taxon>
    </lineage>
</organism>
<accession>A0A315Z879</accession>
<gene>
    <name evidence="2" type="ORF">BC781_104222</name>
</gene>
<feature type="domain" description="Retropepsin-like aspartic endopeptidase" evidence="1">
    <location>
        <begin position="3"/>
        <end position="136"/>
    </location>
</feature>
<comment type="caution">
    <text evidence="2">The sequence shown here is derived from an EMBL/GenBank/DDBJ whole genome shotgun (WGS) entry which is preliminary data.</text>
</comment>
<dbReference type="InterPro" id="IPR021109">
    <property type="entry name" value="Peptidase_aspartic_dom_sf"/>
</dbReference>
<evidence type="ECO:0000313" key="2">
    <source>
        <dbReference type="EMBL" id="PWJ40956.1"/>
    </source>
</evidence>
<sequence length="145" mass="16852">MEVIGRTDKIDLPTLGLFDIETKIDTGAYGCALHCHHIEVVEKDNKKVLSFMVLDPSHPEYDDKVFYTEHFTEKDVKSSSGESEHRFVIQTVVELFHEQRTVEFSLTNRQEMKYPVLMGRKFLAGHYVVNVQLKDLSYKTKTKKK</sequence>
<dbReference type="Pfam" id="PF05618">
    <property type="entry name" value="Zn_protease"/>
    <property type="match status" value="1"/>
</dbReference>
<protein>
    <recommendedName>
        <fullName evidence="1">Retropepsin-like aspartic endopeptidase domain-containing protein</fullName>
    </recommendedName>
</protein>
<reference evidence="2 3" key="1">
    <citation type="submission" date="2018-03" db="EMBL/GenBank/DDBJ databases">
        <title>Genomic Encyclopedia of Archaeal and Bacterial Type Strains, Phase II (KMG-II): from individual species to whole genera.</title>
        <authorList>
            <person name="Goeker M."/>
        </authorList>
    </citation>
    <scope>NUCLEOTIDE SEQUENCE [LARGE SCALE GENOMIC DNA]</scope>
    <source>
        <strain evidence="2 3">DSM 28229</strain>
    </source>
</reference>
<dbReference type="AlphaFoldDB" id="A0A315Z879"/>
<dbReference type="EMBL" id="QGDO01000004">
    <property type="protein sequence ID" value="PWJ40956.1"/>
    <property type="molecule type" value="Genomic_DNA"/>
</dbReference>
<dbReference type="PANTHER" id="PTHR38037">
    <property type="entry name" value="ZN_PROTEASE DOMAIN-CONTAINING PROTEIN"/>
    <property type="match status" value="1"/>
</dbReference>
<proteinExistence type="predicted"/>
<dbReference type="PANTHER" id="PTHR38037:SF2">
    <property type="entry name" value="ATP-DEPENDENT ZINC PROTEASE DOMAIN-CONTAINING PROTEIN-RELATED"/>
    <property type="match status" value="1"/>
</dbReference>
<name>A0A315Z879_SEDFL</name>
<dbReference type="InterPro" id="IPR008503">
    <property type="entry name" value="Asp_endopeptidase"/>
</dbReference>
<keyword evidence="3" id="KW-1185">Reference proteome</keyword>
<evidence type="ECO:0000259" key="1">
    <source>
        <dbReference type="Pfam" id="PF05618"/>
    </source>
</evidence>
<dbReference type="RefSeq" id="WP_109619863.1">
    <property type="nucleotide sequence ID" value="NZ_QGDO01000004.1"/>
</dbReference>